<protein>
    <submittedName>
        <fullName evidence="2">Uncharacterized protein</fullName>
    </submittedName>
</protein>
<comment type="caution">
    <text evidence="2">The sequence shown here is derived from an EMBL/GenBank/DDBJ whole genome shotgun (WGS) entry which is preliminary data.</text>
</comment>
<feature type="non-terminal residue" evidence="2">
    <location>
        <position position="83"/>
    </location>
</feature>
<sequence>MAPRHHLLLIVQDRLGHILRGSDWRGKARGKRSLRKTPENEGGTRCSPREAEPVCFEALKERLPKIMHGLKGGFITFVIKVIT</sequence>
<evidence type="ECO:0000313" key="2">
    <source>
        <dbReference type="EMBL" id="VTJ68159.1"/>
    </source>
</evidence>
<gene>
    <name evidence="2" type="ORF">MONAX_5E026862</name>
</gene>
<accession>A0A5E4BGX1</accession>
<name>A0A5E4BGX1_MARMO</name>
<dbReference type="Proteomes" id="UP000335636">
    <property type="component" value="Unassembled WGS sequence"/>
</dbReference>
<evidence type="ECO:0000313" key="3">
    <source>
        <dbReference type="Proteomes" id="UP000335636"/>
    </source>
</evidence>
<organism evidence="2 3">
    <name type="scientific">Marmota monax</name>
    <name type="common">Woodchuck</name>
    <dbReference type="NCBI Taxonomy" id="9995"/>
    <lineage>
        <taxon>Eukaryota</taxon>
        <taxon>Metazoa</taxon>
        <taxon>Chordata</taxon>
        <taxon>Craniata</taxon>
        <taxon>Vertebrata</taxon>
        <taxon>Euteleostomi</taxon>
        <taxon>Mammalia</taxon>
        <taxon>Eutheria</taxon>
        <taxon>Euarchontoglires</taxon>
        <taxon>Glires</taxon>
        <taxon>Rodentia</taxon>
        <taxon>Sciuromorpha</taxon>
        <taxon>Sciuridae</taxon>
        <taxon>Xerinae</taxon>
        <taxon>Marmotini</taxon>
        <taxon>Marmota</taxon>
    </lineage>
</organism>
<dbReference type="EMBL" id="CABDUW010000415">
    <property type="protein sequence ID" value="VTJ68159.1"/>
    <property type="molecule type" value="Genomic_DNA"/>
</dbReference>
<feature type="region of interest" description="Disordered" evidence="1">
    <location>
        <begin position="27"/>
        <end position="48"/>
    </location>
</feature>
<proteinExistence type="predicted"/>
<keyword evidence="3" id="KW-1185">Reference proteome</keyword>
<dbReference type="AlphaFoldDB" id="A0A5E4BGX1"/>
<reference evidence="2" key="1">
    <citation type="submission" date="2019-04" db="EMBL/GenBank/DDBJ databases">
        <authorList>
            <person name="Alioto T."/>
            <person name="Alioto T."/>
        </authorList>
    </citation>
    <scope>NUCLEOTIDE SEQUENCE [LARGE SCALE GENOMIC DNA]</scope>
</reference>
<evidence type="ECO:0000256" key="1">
    <source>
        <dbReference type="SAM" id="MobiDB-lite"/>
    </source>
</evidence>